<comment type="caution">
    <text evidence="2">The sequence shown here is derived from an EMBL/GenBank/DDBJ whole genome shotgun (WGS) entry which is preliminary data.</text>
</comment>
<dbReference type="InterPro" id="IPR021281">
    <property type="entry name" value="SNAPC2"/>
</dbReference>
<proteinExistence type="predicted"/>
<evidence type="ECO:0000313" key="3">
    <source>
        <dbReference type="Proteomes" id="UP001217089"/>
    </source>
</evidence>
<evidence type="ECO:0000256" key="1">
    <source>
        <dbReference type="SAM" id="MobiDB-lite"/>
    </source>
</evidence>
<feature type="region of interest" description="Disordered" evidence="1">
    <location>
        <begin position="147"/>
        <end position="225"/>
    </location>
</feature>
<name>A0ABQ9FIZ8_TEGGR</name>
<dbReference type="PANTHER" id="PTHR15132">
    <property type="entry name" value="SNRNA-ACTIVATING PROTEIN COMPLEX SUBUNIT 2"/>
    <property type="match status" value="1"/>
</dbReference>
<feature type="region of interest" description="Disordered" evidence="1">
    <location>
        <begin position="241"/>
        <end position="263"/>
    </location>
</feature>
<dbReference type="EMBL" id="JARBDR010000328">
    <property type="protein sequence ID" value="KAJ8316255.1"/>
    <property type="molecule type" value="Genomic_DNA"/>
</dbReference>
<feature type="compositionally biased region" description="Basic and acidic residues" evidence="1">
    <location>
        <begin position="214"/>
        <end position="223"/>
    </location>
</feature>
<dbReference type="PANTHER" id="PTHR15132:SF1">
    <property type="entry name" value="SNRNA-ACTIVATING PROTEIN COMPLEX SUBUNIT 2"/>
    <property type="match status" value="1"/>
</dbReference>
<feature type="compositionally biased region" description="Polar residues" evidence="1">
    <location>
        <begin position="147"/>
        <end position="205"/>
    </location>
</feature>
<reference evidence="2 3" key="1">
    <citation type="submission" date="2022-12" db="EMBL/GenBank/DDBJ databases">
        <title>Chromosome-level genome of Tegillarca granosa.</title>
        <authorList>
            <person name="Kim J."/>
        </authorList>
    </citation>
    <scope>NUCLEOTIDE SEQUENCE [LARGE SCALE GENOMIC DNA]</scope>
    <source>
        <strain evidence="2">Teg-2019</strain>
        <tissue evidence="2">Adductor muscle</tissue>
    </source>
</reference>
<dbReference type="Pfam" id="PF11035">
    <property type="entry name" value="SNAPC2"/>
    <property type="match status" value="1"/>
</dbReference>
<organism evidence="2 3">
    <name type="scientific">Tegillarca granosa</name>
    <name type="common">Malaysian cockle</name>
    <name type="synonym">Anadara granosa</name>
    <dbReference type="NCBI Taxonomy" id="220873"/>
    <lineage>
        <taxon>Eukaryota</taxon>
        <taxon>Metazoa</taxon>
        <taxon>Spiralia</taxon>
        <taxon>Lophotrochozoa</taxon>
        <taxon>Mollusca</taxon>
        <taxon>Bivalvia</taxon>
        <taxon>Autobranchia</taxon>
        <taxon>Pteriomorphia</taxon>
        <taxon>Arcoida</taxon>
        <taxon>Arcoidea</taxon>
        <taxon>Arcidae</taxon>
        <taxon>Tegillarca</taxon>
    </lineage>
</organism>
<keyword evidence="3" id="KW-1185">Reference proteome</keyword>
<sequence>MCTKKNQGRDSNRAKAPIEQWSMLAGDLMATENNDYTQNLARVLSIAANFEDHPTPDDTTPDYSAIYSCLSAILQGSELPELGPLECAVILDLLHSLVDTLRRHDTHDQRQIMIWKYMLLRGKVDTANLDKDLQRCRKAIENDFSDFTGSYESNTQPSSACGSAEQAQNNSSTSAPKSAEQAQNYVENDLTNSTNGVMTKQNDQLKNVGLVPSPEKRPNDEKASSSVDTFWYRKYRYNREMRSSKTPRKRTKSLNPDSEKVEEKIPKKPKMFTLNPFCIPMDHLKLKLKPHLVNSTKSAENNPVLVSKLPRHLTCISGIAPGKPGCSTHHTTVVTVESPYTGRRRTAFPKKPKTTEVVVVTPGKEPHASAETLMQNIEAISLQEILKQNKGGLIEIVDSADNQLILENVPDKKRKSQLKQCSNTGENLTSSALKDFVQEATNIEIVNDDQDFIQATGNVEVLDDNPENLNYMEEGGVMIPTTDQQMIDLHFVTQGYELQEINSSAQSDVSRKRNYTYIHDDSEDASQGSKIRKHSSCTEDGS</sequence>
<feature type="region of interest" description="Disordered" evidence="1">
    <location>
        <begin position="517"/>
        <end position="542"/>
    </location>
</feature>
<protein>
    <submittedName>
        <fullName evidence="2">Uncharacterized protein</fullName>
    </submittedName>
</protein>
<evidence type="ECO:0000313" key="2">
    <source>
        <dbReference type="EMBL" id="KAJ8316255.1"/>
    </source>
</evidence>
<gene>
    <name evidence="2" type="ORF">KUTeg_006269</name>
</gene>
<dbReference type="Proteomes" id="UP001217089">
    <property type="component" value="Unassembled WGS sequence"/>
</dbReference>
<accession>A0ABQ9FIZ8</accession>